<dbReference type="STRING" id="693986.MOC_1700"/>
<dbReference type="SMART" id="SM00100">
    <property type="entry name" value="cNMP"/>
    <property type="match status" value="1"/>
</dbReference>
<feature type="transmembrane region" description="Helical" evidence="5">
    <location>
        <begin position="370"/>
        <end position="390"/>
    </location>
</feature>
<dbReference type="CDD" id="cd00038">
    <property type="entry name" value="CAP_ED"/>
    <property type="match status" value="1"/>
</dbReference>
<gene>
    <name evidence="8" type="ORF">MOC_1700</name>
</gene>
<organism evidence="8 9">
    <name type="scientific">Methylobacterium oryzae CBMB20</name>
    <dbReference type="NCBI Taxonomy" id="693986"/>
    <lineage>
        <taxon>Bacteria</taxon>
        <taxon>Pseudomonadati</taxon>
        <taxon>Pseudomonadota</taxon>
        <taxon>Alphaproteobacteria</taxon>
        <taxon>Hyphomicrobiales</taxon>
        <taxon>Methylobacteriaceae</taxon>
        <taxon>Methylobacterium</taxon>
    </lineage>
</organism>
<dbReference type="HOGENOM" id="CLU_003182_4_2_5"/>
<keyword evidence="2 5" id="KW-0812">Transmembrane</keyword>
<evidence type="ECO:0000259" key="6">
    <source>
        <dbReference type="PROSITE" id="PS50042"/>
    </source>
</evidence>
<feature type="domain" description="Cyclic nucleotide-binding" evidence="6">
    <location>
        <begin position="635"/>
        <end position="721"/>
    </location>
</feature>
<dbReference type="CDD" id="cd07042">
    <property type="entry name" value="STAS_SulP_like_sulfate_transporter"/>
    <property type="match status" value="1"/>
</dbReference>
<dbReference type="Pfam" id="PF00027">
    <property type="entry name" value="cNMP_binding"/>
    <property type="match status" value="1"/>
</dbReference>
<feature type="transmembrane region" description="Helical" evidence="5">
    <location>
        <begin position="240"/>
        <end position="269"/>
    </location>
</feature>
<comment type="subcellular location">
    <subcellularLocation>
        <location evidence="1">Membrane</location>
        <topology evidence="1">Multi-pass membrane protein</topology>
    </subcellularLocation>
</comment>
<dbReference type="EMBL" id="CP003811">
    <property type="protein sequence ID" value="AIQ89455.1"/>
    <property type="molecule type" value="Genomic_DNA"/>
</dbReference>
<dbReference type="PROSITE" id="PS50042">
    <property type="entry name" value="CNMP_BINDING_3"/>
    <property type="match status" value="1"/>
</dbReference>
<feature type="transmembrane region" description="Helical" evidence="5">
    <location>
        <begin position="91"/>
        <end position="111"/>
    </location>
</feature>
<dbReference type="AlphaFoldDB" id="A0A089NSF6"/>
<feature type="domain" description="STAS" evidence="7">
    <location>
        <begin position="497"/>
        <end position="595"/>
    </location>
</feature>
<dbReference type="PANTHER" id="PTHR43310">
    <property type="entry name" value="SULFATE TRANSPORTER YBAR-RELATED"/>
    <property type="match status" value="1"/>
</dbReference>
<keyword evidence="9" id="KW-1185">Reference proteome</keyword>
<feature type="transmembrane region" description="Helical" evidence="5">
    <location>
        <begin position="123"/>
        <end position="146"/>
    </location>
</feature>
<dbReference type="InterPro" id="IPR000595">
    <property type="entry name" value="cNMP-bd_dom"/>
</dbReference>
<protein>
    <submittedName>
        <fullName evidence="8">Cyclic nucleotide-binding protein</fullName>
    </submittedName>
</protein>
<feature type="transmembrane region" description="Helical" evidence="5">
    <location>
        <begin position="427"/>
        <end position="457"/>
    </location>
</feature>
<dbReference type="InterPro" id="IPR052706">
    <property type="entry name" value="Membrane-Transporter-like"/>
</dbReference>
<dbReference type="Pfam" id="PF00916">
    <property type="entry name" value="Sulfate_transp"/>
    <property type="match status" value="1"/>
</dbReference>
<dbReference type="PANTHER" id="PTHR43310:SF1">
    <property type="entry name" value="SULFATE TRANSPORTER YBAR-RELATED"/>
    <property type="match status" value="1"/>
</dbReference>
<dbReference type="KEGG" id="mor:MOC_1700"/>
<dbReference type="SUPFAM" id="SSF52091">
    <property type="entry name" value="SpoIIaa-like"/>
    <property type="match status" value="1"/>
</dbReference>
<feature type="transmembrane region" description="Helical" evidence="5">
    <location>
        <begin position="297"/>
        <end position="317"/>
    </location>
</feature>
<dbReference type="Gene3D" id="3.30.750.24">
    <property type="entry name" value="STAS domain"/>
    <property type="match status" value="1"/>
</dbReference>
<feature type="transmembrane region" description="Helical" evidence="5">
    <location>
        <begin position="32"/>
        <end position="53"/>
    </location>
</feature>
<evidence type="ECO:0000313" key="9">
    <source>
        <dbReference type="Proteomes" id="UP000029492"/>
    </source>
</evidence>
<dbReference type="Pfam" id="PF01740">
    <property type="entry name" value="STAS"/>
    <property type="match status" value="1"/>
</dbReference>
<dbReference type="InterPro" id="IPR014710">
    <property type="entry name" value="RmlC-like_jellyroll"/>
</dbReference>
<dbReference type="InterPro" id="IPR018488">
    <property type="entry name" value="cNMP-bd_CS"/>
</dbReference>
<evidence type="ECO:0000256" key="2">
    <source>
        <dbReference type="ARBA" id="ARBA00022692"/>
    </source>
</evidence>
<dbReference type="InterPro" id="IPR011547">
    <property type="entry name" value="SLC26A/SulP_dom"/>
</dbReference>
<feature type="transmembrane region" description="Helical" evidence="5">
    <location>
        <begin position="210"/>
        <end position="228"/>
    </location>
</feature>
<feature type="transmembrane region" description="Helical" evidence="5">
    <location>
        <begin position="153"/>
        <end position="175"/>
    </location>
</feature>
<keyword evidence="4 5" id="KW-0472">Membrane</keyword>
<dbReference type="Proteomes" id="UP000029492">
    <property type="component" value="Chromosome"/>
</dbReference>
<dbReference type="Gene3D" id="2.60.120.10">
    <property type="entry name" value="Jelly Rolls"/>
    <property type="match status" value="1"/>
</dbReference>
<feature type="transmembrane region" description="Helical" evidence="5">
    <location>
        <begin position="329"/>
        <end position="350"/>
    </location>
</feature>
<keyword evidence="3 5" id="KW-1133">Transmembrane helix</keyword>
<proteinExistence type="predicted"/>
<feature type="transmembrane region" description="Helical" evidence="5">
    <location>
        <begin position="397"/>
        <end position="415"/>
    </location>
</feature>
<name>A0A089NSF6_9HYPH</name>
<feature type="transmembrane region" description="Helical" evidence="5">
    <location>
        <begin position="65"/>
        <end position="84"/>
    </location>
</feature>
<evidence type="ECO:0000256" key="5">
    <source>
        <dbReference type="SAM" id="Phobius"/>
    </source>
</evidence>
<evidence type="ECO:0000259" key="7">
    <source>
        <dbReference type="PROSITE" id="PS50801"/>
    </source>
</evidence>
<evidence type="ECO:0000256" key="4">
    <source>
        <dbReference type="ARBA" id="ARBA00023136"/>
    </source>
</evidence>
<dbReference type="PROSITE" id="PS50801">
    <property type="entry name" value="STAS"/>
    <property type="match status" value="1"/>
</dbReference>
<sequence length="756" mass="79173">MEAVPMTTPDLTSAGTASRAGGREGLLRGARIGAAAAVTVMVLLLDLISYSQLIFAGPLAESRAAGLSGLLAAYVLGSLVFIALRRTARISLSFIGAAAIVQAAIAAGVAGQLEAAGVTDPETVGQLVLVACGVSTFATGLVFALLGTLRASLLVQLLPYPVLAGFLGGVGLLFLRSGVQIGGHVDDPLAALLRTVDPAALDPGRIDAGALARIALTLGIGFCAFYLPRIVRHWGTYPTVILSSLAVVHLGLAWTGTSVAAGQAAGWLIEPLPAGSLLRPPAIGSLMAFDPHLLLPIWPKIATLVVVAVIIQILYVVSVELEIRRDLDIDRMFVASGATNMVGSLFGSSAMGFGRTSTLLLHNIGGGHWLGWWLTLAVMAALLIVGASPLALLPRPLAGGALIAIGIGLLFNLNLACRTLPGWEIAIALVVCAATAFFGATTGFLVGVLLAILIFGVQYGQIGAIRRSLSGAERRSSVIRGPDAAARLQEAGGRTRIYTLQGYLFFLNAQAIYRRAGAEAGDLRVLILDFRETVGLDSSALIAFRKVGQLAEQRGFDVLLVHLDPAARLQIARNGLTADPHIRIRDTLDEALREAEATLLVEAGGAGPGEVAVFARHMADRLGSTFGPDDFAPYLTVRDLTAGATLMRQGEAADALYFLEQGVVSIEMEVPGRGNLRLRTTTAGTVIGEIALVQGGRRTATAIAESPCRVVGIDRAGLARMERERPDLALTFQRFLMLELAGKVSDTNRLLEAEML</sequence>
<evidence type="ECO:0000313" key="8">
    <source>
        <dbReference type="EMBL" id="AIQ89455.1"/>
    </source>
</evidence>
<dbReference type="eggNOG" id="COG0659">
    <property type="taxonomic scope" value="Bacteria"/>
</dbReference>
<dbReference type="InterPro" id="IPR018490">
    <property type="entry name" value="cNMP-bd_dom_sf"/>
</dbReference>
<dbReference type="SUPFAM" id="SSF51206">
    <property type="entry name" value="cAMP-binding domain-like"/>
    <property type="match status" value="1"/>
</dbReference>
<dbReference type="GO" id="GO:0016020">
    <property type="term" value="C:membrane"/>
    <property type="evidence" value="ECO:0007669"/>
    <property type="project" value="UniProtKB-SubCell"/>
</dbReference>
<accession>A0A089NSF6</accession>
<evidence type="ECO:0000256" key="3">
    <source>
        <dbReference type="ARBA" id="ARBA00022989"/>
    </source>
</evidence>
<dbReference type="InterPro" id="IPR002645">
    <property type="entry name" value="STAS_dom"/>
</dbReference>
<evidence type="ECO:0000256" key="1">
    <source>
        <dbReference type="ARBA" id="ARBA00004141"/>
    </source>
</evidence>
<dbReference type="InterPro" id="IPR036513">
    <property type="entry name" value="STAS_dom_sf"/>
</dbReference>
<dbReference type="PROSITE" id="PS00889">
    <property type="entry name" value="CNMP_BINDING_2"/>
    <property type="match status" value="1"/>
</dbReference>
<reference evidence="8 9" key="1">
    <citation type="journal article" date="2014" name="PLoS ONE">
        <title>Genome Information of Methylobacterium oryzae, a Plant-Probiotic Methylotroph in the Phyllosphere.</title>
        <authorList>
            <person name="Kwak M.J."/>
            <person name="Jeong H."/>
            <person name="Madhaiyan M."/>
            <person name="Lee Y."/>
            <person name="Sa T.M."/>
            <person name="Oh T.K."/>
            <person name="Kim J.F."/>
        </authorList>
    </citation>
    <scope>NUCLEOTIDE SEQUENCE [LARGE SCALE GENOMIC DNA]</scope>
    <source>
        <strain evidence="8 9">CBMB20</strain>
    </source>
</reference>